<feature type="active site" description="Charge relay system" evidence="5">
    <location>
        <position position="119"/>
    </location>
</feature>
<gene>
    <name evidence="7" type="ORF">K5V21_16550</name>
</gene>
<dbReference type="InterPro" id="IPR023827">
    <property type="entry name" value="Peptidase_S8_Asp-AS"/>
</dbReference>
<protein>
    <submittedName>
        <fullName evidence="7">S8 family serine peptidase</fullName>
    </submittedName>
</protein>
<keyword evidence="3 5" id="KW-0378">Hydrolase</keyword>
<dbReference type="InterPro" id="IPR015500">
    <property type="entry name" value="Peptidase_S8_subtilisin-rel"/>
</dbReference>
<organism evidence="7 8">
    <name type="scientific">Clostridium sardiniense</name>
    <name type="common">Clostridium absonum</name>
    <dbReference type="NCBI Taxonomy" id="29369"/>
    <lineage>
        <taxon>Bacteria</taxon>
        <taxon>Bacillati</taxon>
        <taxon>Bacillota</taxon>
        <taxon>Clostridia</taxon>
        <taxon>Eubacteriales</taxon>
        <taxon>Clostridiaceae</taxon>
        <taxon>Clostridium</taxon>
    </lineage>
</organism>
<evidence type="ECO:0000256" key="2">
    <source>
        <dbReference type="ARBA" id="ARBA00022670"/>
    </source>
</evidence>
<dbReference type="PANTHER" id="PTHR43806">
    <property type="entry name" value="PEPTIDASE S8"/>
    <property type="match status" value="1"/>
</dbReference>
<dbReference type="InterPro" id="IPR000209">
    <property type="entry name" value="Peptidase_S8/S53_dom"/>
</dbReference>
<feature type="domain" description="Peptidase S8/S53" evidence="6">
    <location>
        <begin position="110"/>
        <end position="374"/>
    </location>
</feature>
<dbReference type="InterPro" id="IPR050131">
    <property type="entry name" value="Peptidase_S8_subtilisin-like"/>
</dbReference>
<dbReference type="PROSITE" id="PS51892">
    <property type="entry name" value="SUBTILASE"/>
    <property type="match status" value="1"/>
</dbReference>
<dbReference type="PRINTS" id="PR00723">
    <property type="entry name" value="SUBTILISIN"/>
</dbReference>
<dbReference type="Gene3D" id="3.40.50.200">
    <property type="entry name" value="Peptidase S8/S53 domain"/>
    <property type="match status" value="1"/>
</dbReference>
<evidence type="ECO:0000259" key="6">
    <source>
        <dbReference type="Pfam" id="PF00082"/>
    </source>
</evidence>
<sequence length="399" mass="44221">MFNLRSKLDYNLNIAIKENAYKKYRVLIKCKTLFSSIVKKVSHFKEALIYPLEYCNIVVANLNKYEIKLILEYPEVEKIFFDDYLFLCGMSVSAANNCYSLNKDKLNYSGTNIKIGLVDSGVYPHTDLLSPNNRIEAFFDIINGAQNPYDDNGHGTAMAGLICGSGISSDNLYKGIAPSSKIVCYKAFDKLGKGYASDILYSIESIIRSSMANNIRILCLPFELLNHNYYIIDAFNSMFNVAIKNKMIPIVPSGSTNSSFNNIMGIATLKNCITVGGVETKNSNAPYLYSSKGPYCKLVKPDFVSVCTNITSLNSNTSYISEKNGTKLYPPKLDANYKTFSGTSLSVAFVSAVSALILEHNSSYTFDDVLSIIKLACDRKDLPKANVGEGILNFNNILK</sequence>
<evidence type="ECO:0000256" key="5">
    <source>
        <dbReference type="PROSITE-ProRule" id="PRU01240"/>
    </source>
</evidence>
<dbReference type="Proteomes" id="UP001299068">
    <property type="component" value="Unassembled WGS sequence"/>
</dbReference>
<evidence type="ECO:0000256" key="4">
    <source>
        <dbReference type="ARBA" id="ARBA00022825"/>
    </source>
</evidence>
<keyword evidence="8" id="KW-1185">Reference proteome</keyword>
<reference evidence="7 8" key="1">
    <citation type="journal article" date="2021" name="Cell Host Microbe">
        <title>in vivo commensal control of Clostridioides difficile virulence.</title>
        <authorList>
            <person name="Girinathan B.P."/>
            <person name="Dibenedetto N."/>
            <person name="Worley J.N."/>
            <person name="Peltier J."/>
            <person name="Arrieta-Ortiz M.L."/>
            <person name="Rupa Christinal Immanuel S."/>
            <person name="Lavin R."/>
            <person name="Delaney M.L."/>
            <person name="Cummins C."/>
            <person name="Hoffmann M."/>
            <person name="Luo Y."/>
            <person name="Gonzalez-Escalona N."/>
            <person name="Allard M."/>
            <person name="Onderdonk A.B."/>
            <person name="Gerber G.K."/>
            <person name="Sonenshein A.L."/>
            <person name="Baliga N."/>
            <person name="Dupuy B."/>
            <person name="Bry L."/>
        </authorList>
    </citation>
    <scope>NUCLEOTIDE SEQUENCE [LARGE SCALE GENOMIC DNA]</scope>
    <source>
        <strain evidence="7 8">DSM 599</strain>
    </source>
</reference>
<name>A0ABS7L2F5_CLOSR</name>
<dbReference type="Pfam" id="PF00082">
    <property type="entry name" value="Peptidase_S8"/>
    <property type="match status" value="1"/>
</dbReference>
<feature type="active site" description="Charge relay system" evidence="5">
    <location>
        <position position="154"/>
    </location>
</feature>
<comment type="similarity">
    <text evidence="1 5">Belongs to the peptidase S8 family.</text>
</comment>
<keyword evidence="4 5" id="KW-0720">Serine protease</keyword>
<dbReference type="InterPro" id="IPR036852">
    <property type="entry name" value="Peptidase_S8/S53_dom_sf"/>
</dbReference>
<dbReference type="RefSeq" id="WP_221862220.1">
    <property type="nucleotide sequence ID" value="NZ_JAIKTU010000016.1"/>
</dbReference>
<dbReference type="PANTHER" id="PTHR43806:SF65">
    <property type="entry name" value="SERINE PROTEASE APRX"/>
    <property type="match status" value="1"/>
</dbReference>
<dbReference type="SUPFAM" id="SSF52743">
    <property type="entry name" value="Subtilisin-like"/>
    <property type="match status" value="1"/>
</dbReference>
<dbReference type="EMBL" id="JAIKTU010000016">
    <property type="protein sequence ID" value="MBY0757053.1"/>
    <property type="molecule type" value="Genomic_DNA"/>
</dbReference>
<evidence type="ECO:0000313" key="8">
    <source>
        <dbReference type="Proteomes" id="UP001299068"/>
    </source>
</evidence>
<proteinExistence type="inferred from homology"/>
<evidence type="ECO:0000256" key="3">
    <source>
        <dbReference type="ARBA" id="ARBA00022801"/>
    </source>
</evidence>
<keyword evidence="2 5" id="KW-0645">Protease</keyword>
<evidence type="ECO:0000313" key="7">
    <source>
        <dbReference type="EMBL" id="MBY0757053.1"/>
    </source>
</evidence>
<evidence type="ECO:0000256" key="1">
    <source>
        <dbReference type="ARBA" id="ARBA00011073"/>
    </source>
</evidence>
<feature type="active site" description="Charge relay system" evidence="5">
    <location>
        <position position="344"/>
    </location>
</feature>
<comment type="caution">
    <text evidence="7">The sequence shown here is derived from an EMBL/GenBank/DDBJ whole genome shotgun (WGS) entry which is preliminary data.</text>
</comment>
<dbReference type="PROSITE" id="PS00136">
    <property type="entry name" value="SUBTILASE_ASP"/>
    <property type="match status" value="1"/>
</dbReference>
<accession>A0ABS7L2F5</accession>